<keyword evidence="2" id="KW-1185">Reference proteome</keyword>
<reference evidence="1" key="2">
    <citation type="journal article" date="2022" name="New Phytol.">
        <title>Evolutionary transition to the ectomycorrhizal habit in the genomes of a hyperdiverse lineage of mushroom-forming fungi.</title>
        <authorList>
            <person name="Looney B."/>
            <person name="Miyauchi S."/>
            <person name="Morin E."/>
            <person name="Drula E."/>
            <person name="Courty P.E."/>
            <person name="Kohler A."/>
            <person name="Kuo A."/>
            <person name="LaButti K."/>
            <person name="Pangilinan J."/>
            <person name="Lipzen A."/>
            <person name="Riley R."/>
            <person name="Andreopoulos W."/>
            <person name="He G."/>
            <person name="Johnson J."/>
            <person name="Nolan M."/>
            <person name="Tritt A."/>
            <person name="Barry K.W."/>
            <person name="Grigoriev I.V."/>
            <person name="Nagy L.G."/>
            <person name="Hibbett D."/>
            <person name="Henrissat B."/>
            <person name="Matheny P.B."/>
            <person name="Labbe J."/>
            <person name="Martin F.M."/>
        </authorList>
    </citation>
    <scope>NUCLEOTIDE SEQUENCE</scope>
    <source>
        <strain evidence="1">HHB10654</strain>
    </source>
</reference>
<protein>
    <submittedName>
        <fullName evidence="1">Uncharacterized protein</fullName>
    </submittedName>
</protein>
<dbReference type="Proteomes" id="UP000814140">
    <property type="component" value="Unassembled WGS sequence"/>
</dbReference>
<reference evidence="1" key="1">
    <citation type="submission" date="2021-03" db="EMBL/GenBank/DDBJ databases">
        <authorList>
            <consortium name="DOE Joint Genome Institute"/>
            <person name="Ahrendt S."/>
            <person name="Looney B.P."/>
            <person name="Miyauchi S."/>
            <person name="Morin E."/>
            <person name="Drula E."/>
            <person name="Courty P.E."/>
            <person name="Chicoki N."/>
            <person name="Fauchery L."/>
            <person name="Kohler A."/>
            <person name="Kuo A."/>
            <person name="Labutti K."/>
            <person name="Pangilinan J."/>
            <person name="Lipzen A."/>
            <person name="Riley R."/>
            <person name="Andreopoulos W."/>
            <person name="He G."/>
            <person name="Johnson J."/>
            <person name="Barry K.W."/>
            <person name="Grigoriev I.V."/>
            <person name="Nagy L."/>
            <person name="Hibbett D."/>
            <person name="Henrissat B."/>
            <person name="Matheny P.B."/>
            <person name="Labbe J."/>
            <person name="Martin F."/>
        </authorList>
    </citation>
    <scope>NUCLEOTIDE SEQUENCE</scope>
    <source>
        <strain evidence="1">HHB10654</strain>
    </source>
</reference>
<name>A0ACB8SRR8_9AGAM</name>
<sequence>MLLLTSVYELLWLVTTLTLRCTAQTVSVTIPFSAPSSAPAISRSLVSFSIEQDRWVDWIGKGTSNTFFANVLNNLKALSGEPTRIRIGADSEDHTNFDPAVQASQSLYSEDIFPAISTTVPYPEATNITVGGAYYHLASLLPSGTQVIWGVNFGQANLTAAFLETQAISKAFTSSAVKSAGITLAAIEIGNEADLYANNGARTSGWNLQKWETFASNVTATANRILKTKVPIIGAAFASSSHSTSGFSPQAIIQNGILNSTGGSQIKIISQHHYSGSFCSGDNGVLQDLMTKATIRSNLTQYSSDITAVKQQSLEYILGETNSYSCHGAPGVSNTAGAALWGLDYSLFASQIGISRLHFHEGIGYKYNFIQPITLTRSILDGSTLSTPLLPHVQPLYYAAIIAAEAIGPSGKTTAVELIVSNAQVSGYAFFVNKILARAVFINLNAFTGTTARKSVHLALDLIGSGGPTHMTVKRLSIPTANSTSGLTWGGQTYETADGKVKGSLSTQTVPISQGVVIHDTEAVMLCF</sequence>
<dbReference type="EMBL" id="MU277228">
    <property type="protein sequence ID" value="KAI0059203.1"/>
    <property type="molecule type" value="Genomic_DNA"/>
</dbReference>
<gene>
    <name evidence="1" type="ORF">BV25DRAFT_1908823</name>
</gene>
<comment type="caution">
    <text evidence="1">The sequence shown here is derived from an EMBL/GenBank/DDBJ whole genome shotgun (WGS) entry which is preliminary data.</text>
</comment>
<evidence type="ECO:0000313" key="2">
    <source>
        <dbReference type="Proteomes" id="UP000814140"/>
    </source>
</evidence>
<accession>A0ACB8SRR8</accession>
<evidence type="ECO:0000313" key="1">
    <source>
        <dbReference type="EMBL" id="KAI0059203.1"/>
    </source>
</evidence>
<organism evidence="1 2">
    <name type="scientific">Artomyces pyxidatus</name>
    <dbReference type="NCBI Taxonomy" id="48021"/>
    <lineage>
        <taxon>Eukaryota</taxon>
        <taxon>Fungi</taxon>
        <taxon>Dikarya</taxon>
        <taxon>Basidiomycota</taxon>
        <taxon>Agaricomycotina</taxon>
        <taxon>Agaricomycetes</taxon>
        <taxon>Russulales</taxon>
        <taxon>Auriscalpiaceae</taxon>
        <taxon>Artomyces</taxon>
    </lineage>
</organism>
<proteinExistence type="predicted"/>